<feature type="transmembrane region" description="Helical" evidence="1">
    <location>
        <begin position="35"/>
        <end position="52"/>
    </location>
</feature>
<keyword evidence="1" id="KW-1133">Transmembrane helix</keyword>
<evidence type="ECO:0000313" key="3">
    <source>
        <dbReference type="Proteomes" id="UP000284772"/>
    </source>
</evidence>
<dbReference type="EMBL" id="QRWT01000028">
    <property type="protein sequence ID" value="RGT47561.1"/>
    <property type="molecule type" value="Genomic_DNA"/>
</dbReference>
<keyword evidence="1" id="KW-0812">Transmembrane</keyword>
<gene>
    <name evidence="2" type="ORF">DWX27_18810</name>
</gene>
<comment type="caution">
    <text evidence="2">The sequence shown here is derived from an EMBL/GenBank/DDBJ whole genome shotgun (WGS) entry which is preliminary data.</text>
</comment>
<protein>
    <submittedName>
        <fullName evidence="2">Uncharacterized protein</fullName>
    </submittedName>
</protein>
<evidence type="ECO:0000313" key="2">
    <source>
        <dbReference type="EMBL" id="RGT47561.1"/>
    </source>
</evidence>
<dbReference type="AlphaFoldDB" id="A0A412P1W3"/>
<keyword evidence="1" id="KW-0472">Membrane</keyword>
<organism evidence="2 3">
    <name type="scientific">Bacteroides intestinalis</name>
    <dbReference type="NCBI Taxonomy" id="329854"/>
    <lineage>
        <taxon>Bacteria</taxon>
        <taxon>Pseudomonadati</taxon>
        <taxon>Bacteroidota</taxon>
        <taxon>Bacteroidia</taxon>
        <taxon>Bacteroidales</taxon>
        <taxon>Bacteroidaceae</taxon>
        <taxon>Bacteroides</taxon>
    </lineage>
</organism>
<feature type="transmembrane region" description="Helical" evidence="1">
    <location>
        <begin position="6"/>
        <end position="23"/>
    </location>
</feature>
<proteinExistence type="predicted"/>
<evidence type="ECO:0000256" key="1">
    <source>
        <dbReference type="SAM" id="Phobius"/>
    </source>
</evidence>
<accession>A0A412P1W3</accession>
<dbReference type="GeneID" id="26157783"/>
<dbReference type="RefSeq" id="WP_007659968.1">
    <property type="nucleotide sequence ID" value="NZ_CABMMK010000007.1"/>
</dbReference>
<reference evidence="2 3" key="1">
    <citation type="submission" date="2018-08" db="EMBL/GenBank/DDBJ databases">
        <title>A genome reference for cultivated species of the human gut microbiota.</title>
        <authorList>
            <person name="Zou Y."/>
            <person name="Xue W."/>
            <person name="Luo G."/>
        </authorList>
    </citation>
    <scope>NUCLEOTIDE SEQUENCE [LARGE SCALE GENOMIC DNA]</scope>
    <source>
        <strain evidence="2 3">AF19-10AC</strain>
    </source>
</reference>
<dbReference type="Proteomes" id="UP000284772">
    <property type="component" value="Unassembled WGS sequence"/>
</dbReference>
<name>A0A412P1W3_9BACE</name>
<sequence>MTLLILILIAIPICILIILLWIYNDYRKYKKQQSFLLLLFWTLPATMQAQYVDKNCCISFKWHENQQGKLECINGNLTYEFIPNESFWKIIIRNNSSDAAQVNWENAQFIINGRASGLLLYPESESSPSKEIINGNSEISETCTASILMEGTKNKKIYNPKDIRKGNKIAVSIILPIAIANKPQFFTTFDFVVKQAY</sequence>